<comment type="caution">
    <text evidence="5">The sequence shown here is derived from an EMBL/GenBank/DDBJ whole genome shotgun (WGS) entry which is preliminary data.</text>
</comment>
<sequence length="120" mass="13535">MVIMARTYQYQLLIMAFLLCTPQMTQGSQYVPLKYLGKSVFRELLRMSDEEFGIPNNGLITLPCDSTFLKYVLALVRGGISEGLEKSANFLGNVPILCVFTWSITEQPSTNTYLQPLKKS</sequence>
<evidence type="ECO:0000256" key="4">
    <source>
        <dbReference type="SAM" id="SignalP"/>
    </source>
</evidence>
<protein>
    <recommendedName>
        <fullName evidence="7">Small auxin up regulated protein</fullName>
    </recommendedName>
</protein>
<dbReference type="GO" id="GO:0009733">
    <property type="term" value="P:response to auxin"/>
    <property type="evidence" value="ECO:0007669"/>
    <property type="project" value="InterPro"/>
</dbReference>
<evidence type="ECO:0000313" key="5">
    <source>
        <dbReference type="EMBL" id="KAK3188592.1"/>
    </source>
</evidence>
<evidence type="ECO:0000256" key="3">
    <source>
        <dbReference type="ARBA" id="ARBA00022604"/>
    </source>
</evidence>
<feature type="chain" id="PRO_5042187556" description="Small auxin up regulated protein" evidence="4">
    <location>
        <begin position="28"/>
        <end position="120"/>
    </location>
</feature>
<dbReference type="PANTHER" id="PTHR31175">
    <property type="entry name" value="AUXIN-RESPONSIVE FAMILY PROTEIN"/>
    <property type="match status" value="1"/>
</dbReference>
<dbReference type="Pfam" id="PF02519">
    <property type="entry name" value="Auxin_inducible"/>
    <property type="match status" value="1"/>
</dbReference>
<keyword evidence="2" id="KW-0217">Developmental protein</keyword>
<dbReference type="InterPro" id="IPR003676">
    <property type="entry name" value="SAUR_fam"/>
</dbReference>
<keyword evidence="4" id="KW-0732">Signal</keyword>
<dbReference type="AlphaFoldDB" id="A0AAE0DV92"/>
<keyword evidence="3" id="KW-0341">Growth regulation</keyword>
<name>A0AAE0DV92_9ROSI</name>
<evidence type="ECO:0008006" key="7">
    <source>
        <dbReference type="Google" id="ProtNLM"/>
    </source>
</evidence>
<dbReference type="Proteomes" id="UP001281410">
    <property type="component" value="Unassembled WGS sequence"/>
</dbReference>
<dbReference type="PANTHER" id="PTHR31175:SF104">
    <property type="entry name" value="SAUR-LIKE AUXIN-RESPONSIVE FAMILY PROTEIN"/>
    <property type="match status" value="1"/>
</dbReference>
<comment type="similarity">
    <text evidence="1">Belongs to the ARG7 family.</text>
</comment>
<gene>
    <name evidence="5" type="ORF">Dsin_028153</name>
</gene>
<evidence type="ECO:0000256" key="1">
    <source>
        <dbReference type="ARBA" id="ARBA00006974"/>
    </source>
</evidence>
<proteinExistence type="inferred from homology"/>
<evidence type="ECO:0000256" key="2">
    <source>
        <dbReference type="ARBA" id="ARBA00022473"/>
    </source>
</evidence>
<organism evidence="5 6">
    <name type="scientific">Dipteronia sinensis</name>
    <dbReference type="NCBI Taxonomy" id="43782"/>
    <lineage>
        <taxon>Eukaryota</taxon>
        <taxon>Viridiplantae</taxon>
        <taxon>Streptophyta</taxon>
        <taxon>Embryophyta</taxon>
        <taxon>Tracheophyta</taxon>
        <taxon>Spermatophyta</taxon>
        <taxon>Magnoliopsida</taxon>
        <taxon>eudicotyledons</taxon>
        <taxon>Gunneridae</taxon>
        <taxon>Pentapetalae</taxon>
        <taxon>rosids</taxon>
        <taxon>malvids</taxon>
        <taxon>Sapindales</taxon>
        <taxon>Sapindaceae</taxon>
        <taxon>Hippocastanoideae</taxon>
        <taxon>Acereae</taxon>
        <taxon>Dipteronia</taxon>
    </lineage>
</organism>
<evidence type="ECO:0000313" key="6">
    <source>
        <dbReference type="Proteomes" id="UP001281410"/>
    </source>
</evidence>
<feature type="signal peptide" evidence="4">
    <location>
        <begin position="1"/>
        <end position="27"/>
    </location>
</feature>
<dbReference type="EMBL" id="JANJYJ010000009">
    <property type="protein sequence ID" value="KAK3188592.1"/>
    <property type="molecule type" value="Genomic_DNA"/>
</dbReference>
<reference evidence="5" key="1">
    <citation type="journal article" date="2023" name="Plant J.">
        <title>Genome sequences and population genomics provide insights into the demographic history, inbreeding, and mutation load of two 'living fossil' tree species of Dipteronia.</title>
        <authorList>
            <person name="Feng Y."/>
            <person name="Comes H.P."/>
            <person name="Chen J."/>
            <person name="Zhu S."/>
            <person name="Lu R."/>
            <person name="Zhang X."/>
            <person name="Li P."/>
            <person name="Qiu J."/>
            <person name="Olsen K.M."/>
            <person name="Qiu Y."/>
        </authorList>
    </citation>
    <scope>NUCLEOTIDE SEQUENCE</scope>
    <source>
        <strain evidence="5">NBL</strain>
    </source>
</reference>
<accession>A0AAE0DV92</accession>
<keyword evidence="6" id="KW-1185">Reference proteome</keyword>